<dbReference type="EMBL" id="LRDH01000096">
    <property type="protein sequence ID" value="PPV15823.1"/>
    <property type="molecule type" value="Genomic_DNA"/>
</dbReference>
<dbReference type="EMBL" id="CP040626">
    <property type="protein sequence ID" value="QMW91332.1"/>
    <property type="molecule type" value="Genomic_DNA"/>
</dbReference>
<dbReference type="EMBL" id="WOFV02000006">
    <property type="protein sequence ID" value="NAS16987.1"/>
    <property type="molecule type" value="Genomic_DNA"/>
</dbReference>
<evidence type="ECO:0000313" key="10">
    <source>
        <dbReference type="Proteomes" id="UP000474042"/>
    </source>
</evidence>
<protein>
    <submittedName>
        <fullName evidence="4">18 kDa heat shock protein</fullName>
    </submittedName>
    <submittedName>
        <fullName evidence="6">Heat-shock protein</fullName>
    </submittedName>
    <submittedName>
        <fullName evidence="5">Hsp20 family protein</fullName>
    </submittedName>
    <submittedName>
        <fullName evidence="7">Hsp20/alpha crystallin family protein</fullName>
    </submittedName>
</protein>
<feature type="domain" description="SHSP" evidence="3">
    <location>
        <begin position="37"/>
        <end position="148"/>
    </location>
</feature>
<reference evidence="7 11" key="2">
    <citation type="submission" date="2019-05" db="EMBL/GenBank/DDBJ databases">
        <authorList>
            <person name="Schori C."/>
            <person name="Ahrens C."/>
        </authorList>
    </citation>
    <scope>NUCLEOTIDE SEQUENCE [LARGE SCALE GENOMIC DNA]</scope>
    <source>
        <strain evidence="7 11">DSM 10702</strain>
    </source>
</reference>
<evidence type="ECO:0000313" key="7">
    <source>
        <dbReference type="EMBL" id="QMW91332.1"/>
    </source>
</evidence>
<dbReference type="EMBL" id="BKBC01000077">
    <property type="protein sequence ID" value="GEQ23097.1"/>
    <property type="molecule type" value="Genomic_DNA"/>
</dbReference>
<dbReference type="Gene3D" id="2.60.40.790">
    <property type="match status" value="1"/>
</dbReference>
<gene>
    <name evidence="4" type="primary">hsp18</name>
    <name evidence="6" type="ORF">AWN73_01665</name>
    <name evidence="4" type="ORF">CBU02nite_36030</name>
    <name evidence="7" type="ORF">FF104_10275</name>
    <name evidence="5" type="ORF">GND98_003625</name>
</gene>
<dbReference type="PROSITE" id="PS01031">
    <property type="entry name" value="SHSP"/>
    <property type="match status" value="1"/>
</dbReference>
<dbReference type="Proteomes" id="UP000238081">
    <property type="component" value="Unassembled WGS sequence"/>
</dbReference>
<evidence type="ECO:0000313" key="6">
    <source>
        <dbReference type="EMBL" id="PPV15823.1"/>
    </source>
</evidence>
<dbReference type="PANTHER" id="PTHR11527">
    <property type="entry name" value="HEAT-SHOCK PROTEIN 20 FAMILY MEMBER"/>
    <property type="match status" value="1"/>
</dbReference>
<dbReference type="SUPFAM" id="SSF49764">
    <property type="entry name" value="HSP20-like chaperones"/>
    <property type="match status" value="1"/>
</dbReference>
<reference evidence="5 10" key="4">
    <citation type="submission" date="2020-01" db="EMBL/GenBank/DDBJ databases">
        <title>Genome sequence of a 1,3-propanediol producer, Clostridium butyricum S3.</title>
        <authorList>
            <person name="Zhou J."/>
        </authorList>
    </citation>
    <scope>NUCLEOTIDE SEQUENCE [LARGE SCALE GENOMIC DNA]</scope>
    <source>
        <strain evidence="5 10">S3</strain>
    </source>
</reference>
<dbReference type="AlphaFoldDB" id="A0A0A6Q1Y5"/>
<evidence type="ECO:0000313" key="11">
    <source>
        <dbReference type="Proteomes" id="UP000515243"/>
    </source>
</evidence>
<evidence type="ECO:0000256" key="2">
    <source>
        <dbReference type="RuleBase" id="RU003616"/>
    </source>
</evidence>
<evidence type="ECO:0000313" key="4">
    <source>
        <dbReference type="EMBL" id="GEQ23097.1"/>
    </source>
</evidence>
<dbReference type="Pfam" id="PF00011">
    <property type="entry name" value="HSP20"/>
    <property type="match status" value="1"/>
</dbReference>
<accession>A0A0A6Q1Y5</accession>
<evidence type="ECO:0000256" key="1">
    <source>
        <dbReference type="PROSITE-ProRule" id="PRU00285"/>
    </source>
</evidence>
<dbReference type="InterPro" id="IPR031107">
    <property type="entry name" value="Small_HSP"/>
</dbReference>
<evidence type="ECO:0000259" key="3">
    <source>
        <dbReference type="PROSITE" id="PS01031"/>
    </source>
</evidence>
<dbReference type="CDD" id="cd06471">
    <property type="entry name" value="ACD_LpsHSP_like"/>
    <property type="match status" value="1"/>
</dbReference>
<evidence type="ECO:0000313" key="9">
    <source>
        <dbReference type="Proteomes" id="UP000321089"/>
    </source>
</evidence>
<comment type="similarity">
    <text evidence="1 2">Belongs to the small heat shock protein (HSP20) family.</text>
</comment>
<evidence type="ECO:0000313" key="8">
    <source>
        <dbReference type="Proteomes" id="UP000238081"/>
    </source>
</evidence>
<dbReference type="Proteomes" id="UP000474042">
    <property type="component" value="Unassembled WGS sequence"/>
</dbReference>
<dbReference type="Proteomes" id="UP000515243">
    <property type="component" value="Chromosome 1"/>
</dbReference>
<reference evidence="6 8" key="1">
    <citation type="submission" date="2016-01" db="EMBL/GenBank/DDBJ databases">
        <title>Characterization of the Clostridium difficile lineages that are prevalent in Hong Kong and China.</title>
        <authorList>
            <person name="Kwok J.S.-L."/>
            <person name="Lam W.-Y."/>
            <person name="Ip M."/>
            <person name="Chan T.-F."/>
            <person name="Hawkey P.M."/>
            <person name="Tsui S.K.-W."/>
        </authorList>
    </citation>
    <scope>NUCLEOTIDE SEQUENCE [LARGE SCALE GENOMIC DNA]</scope>
    <source>
        <strain evidence="6 8">300064</strain>
    </source>
</reference>
<reference evidence="4 9" key="3">
    <citation type="submission" date="2019-07" db="EMBL/GenBank/DDBJ databases">
        <title>Whole genome shotgun sequence of Clostridium butyricum NBRC 3858.</title>
        <authorList>
            <person name="Hosoyama A."/>
            <person name="Uohara A."/>
            <person name="Ohji S."/>
            <person name="Ichikawa N."/>
        </authorList>
    </citation>
    <scope>NUCLEOTIDE SEQUENCE [LARGE SCALE GENOMIC DNA]</scope>
    <source>
        <strain evidence="4 9">NBRC 3858</strain>
    </source>
</reference>
<dbReference type="RefSeq" id="WP_002580494.1">
    <property type="nucleotide sequence ID" value="NZ_AP019716.1"/>
</dbReference>
<sequence>MFGLIPIRTNNATDKGGALSDFFNDFFNDDFLSPMGIGIDMSKFNADVRETENEYLVCAELPGVNKNDINLDFKNNNLIITAKREEVHDDSKDSYIRKERSYGQFSRSFYFDNVKQDKIRAKFENGELKVILPKELKSKENSSNIFIE</sequence>
<proteinExistence type="inferred from homology"/>
<dbReference type="InterPro" id="IPR008978">
    <property type="entry name" value="HSP20-like_chaperone"/>
</dbReference>
<dbReference type="GeneID" id="92944551"/>
<keyword evidence="4" id="KW-0346">Stress response</keyword>
<name>A0A0A6Q1Y5_CLOBU</name>
<dbReference type="Proteomes" id="UP000321089">
    <property type="component" value="Unassembled WGS sequence"/>
</dbReference>
<organism evidence="6 8">
    <name type="scientific">Clostridium butyricum</name>
    <dbReference type="NCBI Taxonomy" id="1492"/>
    <lineage>
        <taxon>Bacteria</taxon>
        <taxon>Bacillati</taxon>
        <taxon>Bacillota</taxon>
        <taxon>Clostridia</taxon>
        <taxon>Eubacteriales</taxon>
        <taxon>Clostridiaceae</taxon>
        <taxon>Clostridium</taxon>
    </lineage>
</organism>
<evidence type="ECO:0000313" key="5">
    <source>
        <dbReference type="EMBL" id="NAS16987.1"/>
    </source>
</evidence>
<dbReference type="InterPro" id="IPR002068">
    <property type="entry name" value="A-crystallin/Hsp20_dom"/>
</dbReference>